<dbReference type="RefSeq" id="WP_285457572.1">
    <property type="nucleotide sequence ID" value="NZ_CP127173.1"/>
</dbReference>
<sequence>MDELDPDDPRPPFQQVAAVLKAAILTGAYQPGDRLPSYTELASQYGVAVMTAQKAVGVLRDEGLVVSRQGKGSFVRQRTERSVGLRPHVEAIFDSGAVAIDFAGFSGETLHGVISEPLDKVRSGRLQANSLQIRILLPDLSKPVGLPALAPEGVDSPDVRKRAERIVQRSTQGIVETVEELAALGLVESATAQVRTYHSAPLFKLFLLNQTEAFFGFYPVLQHSVAIAGQPVEIFDPMGKDAILFHYAKSEDADSVDTQYVEQAQRWFDSVWNSVAKDVQS</sequence>
<dbReference type="InterPro" id="IPR000524">
    <property type="entry name" value="Tscrpt_reg_HTH_GntR"/>
</dbReference>
<dbReference type="SMART" id="SM00345">
    <property type="entry name" value="HTH_GNTR"/>
    <property type="match status" value="1"/>
</dbReference>
<evidence type="ECO:0000256" key="3">
    <source>
        <dbReference type="ARBA" id="ARBA00023163"/>
    </source>
</evidence>
<dbReference type="Gene3D" id="1.10.10.10">
    <property type="entry name" value="Winged helix-like DNA-binding domain superfamily/Winged helix DNA-binding domain"/>
    <property type="match status" value="1"/>
</dbReference>
<gene>
    <name evidence="5" type="ORF">QP939_16020</name>
</gene>
<reference evidence="5 6" key="1">
    <citation type="submission" date="2023-06" db="EMBL/GenBank/DDBJ databases">
        <authorList>
            <person name="Oyuntsetseg B."/>
            <person name="Kim S.B."/>
        </authorList>
    </citation>
    <scope>NUCLEOTIDE SEQUENCE [LARGE SCALE GENOMIC DNA]</scope>
    <source>
        <strain evidence="5 6">2-2</strain>
    </source>
</reference>
<evidence type="ECO:0000313" key="5">
    <source>
        <dbReference type="EMBL" id="WIV60009.1"/>
    </source>
</evidence>
<dbReference type="InterPro" id="IPR036390">
    <property type="entry name" value="WH_DNA-bd_sf"/>
</dbReference>
<accession>A0ABY8XWA9</accession>
<evidence type="ECO:0000256" key="2">
    <source>
        <dbReference type="ARBA" id="ARBA00023125"/>
    </source>
</evidence>
<keyword evidence="3" id="KW-0804">Transcription</keyword>
<dbReference type="PANTHER" id="PTHR44846:SF17">
    <property type="entry name" value="GNTR-FAMILY TRANSCRIPTIONAL REGULATOR"/>
    <property type="match status" value="1"/>
</dbReference>
<dbReference type="InterPro" id="IPR036388">
    <property type="entry name" value="WH-like_DNA-bd_sf"/>
</dbReference>
<name>A0ABY8XWA9_9PSEU</name>
<protein>
    <submittedName>
        <fullName evidence="5">GntR family transcriptional regulator</fullName>
    </submittedName>
</protein>
<keyword evidence="1" id="KW-0805">Transcription regulation</keyword>
<keyword evidence="2" id="KW-0238">DNA-binding</keyword>
<feature type="domain" description="HTH gntR-type" evidence="4">
    <location>
        <begin position="10"/>
        <end position="78"/>
    </location>
</feature>
<dbReference type="Proteomes" id="UP001227101">
    <property type="component" value="Chromosome"/>
</dbReference>
<keyword evidence="6" id="KW-1185">Reference proteome</keyword>
<proteinExistence type="predicted"/>
<evidence type="ECO:0000313" key="6">
    <source>
        <dbReference type="Proteomes" id="UP001227101"/>
    </source>
</evidence>
<dbReference type="SUPFAM" id="SSF46785">
    <property type="entry name" value="Winged helix' DNA-binding domain"/>
    <property type="match status" value="1"/>
</dbReference>
<dbReference type="PROSITE" id="PS50949">
    <property type="entry name" value="HTH_GNTR"/>
    <property type="match status" value="1"/>
</dbReference>
<dbReference type="EMBL" id="CP127173">
    <property type="protein sequence ID" value="WIV60009.1"/>
    <property type="molecule type" value="Genomic_DNA"/>
</dbReference>
<evidence type="ECO:0000256" key="1">
    <source>
        <dbReference type="ARBA" id="ARBA00023015"/>
    </source>
</evidence>
<dbReference type="InterPro" id="IPR050679">
    <property type="entry name" value="Bact_HTH_transcr_reg"/>
</dbReference>
<dbReference type="CDD" id="cd07377">
    <property type="entry name" value="WHTH_GntR"/>
    <property type="match status" value="1"/>
</dbReference>
<dbReference type="Pfam" id="PF00392">
    <property type="entry name" value="GntR"/>
    <property type="match status" value="1"/>
</dbReference>
<organism evidence="5 6">
    <name type="scientific">Amycolatopsis nalaikhensis</name>
    <dbReference type="NCBI Taxonomy" id="715472"/>
    <lineage>
        <taxon>Bacteria</taxon>
        <taxon>Bacillati</taxon>
        <taxon>Actinomycetota</taxon>
        <taxon>Actinomycetes</taxon>
        <taxon>Pseudonocardiales</taxon>
        <taxon>Pseudonocardiaceae</taxon>
        <taxon>Amycolatopsis</taxon>
    </lineage>
</organism>
<evidence type="ECO:0000259" key="4">
    <source>
        <dbReference type="PROSITE" id="PS50949"/>
    </source>
</evidence>
<dbReference type="PANTHER" id="PTHR44846">
    <property type="entry name" value="MANNOSYL-D-GLYCERATE TRANSPORT/METABOLISM SYSTEM REPRESSOR MNGR-RELATED"/>
    <property type="match status" value="1"/>
</dbReference>